<dbReference type="Proteomes" id="UP000319160">
    <property type="component" value="Unassembled WGS sequence"/>
</dbReference>
<keyword evidence="4" id="KW-1185">Reference proteome</keyword>
<name>A0A553I7Z3_9PEZI</name>
<dbReference type="InterPro" id="IPR020084">
    <property type="entry name" value="NUDIX_hydrolase_CS"/>
</dbReference>
<evidence type="ECO:0000259" key="2">
    <source>
        <dbReference type="PROSITE" id="PS51462"/>
    </source>
</evidence>
<dbReference type="PANTHER" id="PTHR21340">
    <property type="entry name" value="DIADENOSINE 5,5-P1,P4-TETRAPHOSPHATE PYROPHOSPHOHYDROLASE MUTT"/>
    <property type="match status" value="1"/>
</dbReference>
<organism evidence="3 4">
    <name type="scientific">Xylaria flabelliformis</name>
    <dbReference type="NCBI Taxonomy" id="2512241"/>
    <lineage>
        <taxon>Eukaryota</taxon>
        <taxon>Fungi</taxon>
        <taxon>Dikarya</taxon>
        <taxon>Ascomycota</taxon>
        <taxon>Pezizomycotina</taxon>
        <taxon>Sordariomycetes</taxon>
        <taxon>Xylariomycetidae</taxon>
        <taxon>Xylariales</taxon>
        <taxon>Xylariaceae</taxon>
        <taxon>Xylaria</taxon>
    </lineage>
</organism>
<dbReference type="GO" id="GO:0004081">
    <property type="term" value="F:bis(5'-nucleosyl)-tetraphosphatase (asymmetrical) activity"/>
    <property type="evidence" value="ECO:0007669"/>
    <property type="project" value="TreeGrafter"/>
</dbReference>
<keyword evidence="1" id="KW-0378">Hydrolase</keyword>
<dbReference type="PROSITE" id="PS51462">
    <property type="entry name" value="NUDIX"/>
    <property type="match status" value="1"/>
</dbReference>
<sequence>MAEHRWKSTLYSSDLYVEACGAIVFDMAAMPSSKKKVCLLHLTKTGEWVLPKGRRNCHETRQEAARREVREESGYGIALLPLTLATRAPSATEPHDVKDVARVYDDVVEPFMLDVRDLGKKGVKLVWWFVAELEPDGLDGKGKGEDQFRAEWLDARDALMRLTFQKDRDVLLRAVELVECMGNGLRHVTNGVSI</sequence>
<comment type="caution">
    <text evidence="3">The sequence shown here is derived from an EMBL/GenBank/DDBJ whole genome shotgun (WGS) entry which is preliminary data.</text>
</comment>
<protein>
    <recommendedName>
        <fullName evidence="2">Nudix hydrolase domain-containing protein</fullName>
    </recommendedName>
</protein>
<dbReference type="InterPro" id="IPR051325">
    <property type="entry name" value="Nudix_hydrolase_domain"/>
</dbReference>
<dbReference type="SUPFAM" id="SSF55811">
    <property type="entry name" value="Nudix"/>
    <property type="match status" value="1"/>
</dbReference>
<dbReference type="Gene3D" id="3.90.79.10">
    <property type="entry name" value="Nucleoside Triphosphate Pyrophosphohydrolase"/>
    <property type="match status" value="1"/>
</dbReference>
<dbReference type="EMBL" id="VFLP01000011">
    <property type="protein sequence ID" value="TRX96329.1"/>
    <property type="molecule type" value="Genomic_DNA"/>
</dbReference>
<feature type="domain" description="Nudix hydrolase" evidence="2">
    <location>
        <begin position="15"/>
        <end position="176"/>
    </location>
</feature>
<dbReference type="PROSITE" id="PS00893">
    <property type="entry name" value="NUDIX_BOX"/>
    <property type="match status" value="1"/>
</dbReference>
<dbReference type="STRING" id="2512241.A0A553I7Z3"/>
<accession>A0A553I7Z3</accession>
<reference evidence="4" key="1">
    <citation type="submission" date="2019-06" db="EMBL/GenBank/DDBJ databases">
        <title>Draft genome sequence of the griseofulvin-producing fungus Xylaria cubensis strain G536.</title>
        <authorList>
            <person name="Mead M.E."/>
            <person name="Raja H.A."/>
            <person name="Steenwyk J.L."/>
            <person name="Knowles S.L."/>
            <person name="Oberlies N.H."/>
            <person name="Rokas A."/>
        </authorList>
    </citation>
    <scope>NUCLEOTIDE SEQUENCE [LARGE SCALE GENOMIC DNA]</scope>
    <source>
        <strain evidence="4">G536</strain>
    </source>
</reference>
<evidence type="ECO:0000256" key="1">
    <source>
        <dbReference type="ARBA" id="ARBA00022801"/>
    </source>
</evidence>
<proteinExistence type="predicted"/>
<dbReference type="InterPro" id="IPR000086">
    <property type="entry name" value="NUDIX_hydrolase_dom"/>
</dbReference>
<dbReference type="AlphaFoldDB" id="A0A553I7Z3"/>
<dbReference type="Pfam" id="PF00293">
    <property type="entry name" value="NUDIX"/>
    <property type="match status" value="1"/>
</dbReference>
<evidence type="ECO:0000313" key="3">
    <source>
        <dbReference type="EMBL" id="TRX96329.1"/>
    </source>
</evidence>
<gene>
    <name evidence="3" type="ORF">FHL15_002601</name>
</gene>
<dbReference type="GO" id="GO:0006167">
    <property type="term" value="P:AMP biosynthetic process"/>
    <property type="evidence" value="ECO:0007669"/>
    <property type="project" value="TreeGrafter"/>
</dbReference>
<evidence type="ECO:0000313" key="4">
    <source>
        <dbReference type="Proteomes" id="UP000319160"/>
    </source>
</evidence>
<dbReference type="GO" id="GO:0006754">
    <property type="term" value="P:ATP biosynthetic process"/>
    <property type="evidence" value="ECO:0007669"/>
    <property type="project" value="TreeGrafter"/>
</dbReference>
<dbReference type="OrthoDB" id="10259236at2759"/>
<dbReference type="PANTHER" id="PTHR21340:SF0">
    <property type="entry name" value="BIS(5'-NUCLEOSYL)-TETRAPHOSPHATASE [ASYMMETRICAL]"/>
    <property type="match status" value="1"/>
</dbReference>
<dbReference type="InterPro" id="IPR015797">
    <property type="entry name" value="NUDIX_hydrolase-like_dom_sf"/>
</dbReference>